<dbReference type="GeneTree" id="ENSGT00940000167740"/>
<protein>
    <recommendedName>
        <fullName evidence="9">TATA-box-binding protein</fullName>
    </recommendedName>
</protein>
<sequence>MGDKDIPVPQQQITLPLRGFGTYNPALGFCSPYTVQPEQNTNSLSIMQTRPQQQAWVPCNGGVQFDAGQTPQLDNSMAIKTSVARSLTTQTSLGSEKLSVGPHLSNVVSTFNIGCKLDLNNIARRGRNVVYNPKRFNAVSMKMRKPRTSALIFESGKIVCAGAQNEIESRNAARKYGRLIQKMGYPAKFQGFKIQNMVASCNVNFTIHVEDLARDYPQECCYEPELFPGLKFRLSEQKLTLLIFISGKVVFVGAKSKDQVNKAFQAICPILQRFKKKTH</sequence>
<evidence type="ECO:0000256" key="1">
    <source>
        <dbReference type="ARBA" id="ARBA00004123"/>
    </source>
</evidence>
<evidence type="ECO:0000313" key="7">
    <source>
        <dbReference type="Ensembl" id="ENSDCDP00010045518.1"/>
    </source>
</evidence>
<dbReference type="SUPFAM" id="SSF55945">
    <property type="entry name" value="TATA-box binding protein-like"/>
    <property type="match status" value="2"/>
</dbReference>
<dbReference type="InterPro" id="IPR033710">
    <property type="entry name" value="TBP_eukaryotic"/>
</dbReference>
<reference evidence="7" key="2">
    <citation type="submission" date="2025-08" db="UniProtKB">
        <authorList>
            <consortium name="Ensembl"/>
        </authorList>
    </citation>
    <scope>IDENTIFICATION</scope>
</reference>
<dbReference type="Pfam" id="PF00352">
    <property type="entry name" value="TBP"/>
    <property type="match status" value="2"/>
</dbReference>
<evidence type="ECO:0000313" key="8">
    <source>
        <dbReference type="Proteomes" id="UP000694580"/>
    </source>
</evidence>
<keyword evidence="6" id="KW-0539">Nucleus</keyword>
<dbReference type="Ensembl" id="ENSDCDT00010055700.1">
    <property type="protein sequence ID" value="ENSDCDP00010045518.1"/>
    <property type="gene ID" value="ENSDCDG00010028028.1"/>
</dbReference>
<keyword evidence="8" id="KW-1185">Reference proteome</keyword>
<evidence type="ECO:0000256" key="3">
    <source>
        <dbReference type="ARBA" id="ARBA00023015"/>
    </source>
</evidence>
<evidence type="ECO:0008006" key="9">
    <source>
        <dbReference type="Google" id="ProtNLM"/>
    </source>
</evidence>
<evidence type="ECO:0000256" key="6">
    <source>
        <dbReference type="ARBA" id="ARBA00023242"/>
    </source>
</evidence>
<dbReference type="PANTHER" id="PTHR10126">
    <property type="entry name" value="TATA-BOX BINDING PROTEIN"/>
    <property type="match status" value="1"/>
</dbReference>
<keyword evidence="5" id="KW-0804">Transcription</keyword>
<dbReference type="CDD" id="cd04516">
    <property type="entry name" value="TBP_eukaryotes"/>
    <property type="match status" value="1"/>
</dbReference>
<organism evidence="7 8">
    <name type="scientific">Denticeps clupeoides</name>
    <name type="common">denticle herring</name>
    <dbReference type="NCBI Taxonomy" id="299321"/>
    <lineage>
        <taxon>Eukaryota</taxon>
        <taxon>Metazoa</taxon>
        <taxon>Chordata</taxon>
        <taxon>Craniata</taxon>
        <taxon>Vertebrata</taxon>
        <taxon>Euteleostomi</taxon>
        <taxon>Actinopterygii</taxon>
        <taxon>Neopterygii</taxon>
        <taxon>Teleostei</taxon>
        <taxon>Clupei</taxon>
        <taxon>Clupeiformes</taxon>
        <taxon>Denticipitoidei</taxon>
        <taxon>Denticipitidae</taxon>
        <taxon>Denticeps</taxon>
    </lineage>
</organism>
<dbReference type="InterPro" id="IPR000814">
    <property type="entry name" value="TBP"/>
</dbReference>
<dbReference type="PRINTS" id="PR00686">
    <property type="entry name" value="TIFACTORIID"/>
</dbReference>
<gene>
    <name evidence="7" type="primary">LOC114765236</name>
</gene>
<keyword evidence="3" id="KW-0805">Transcription regulation</keyword>
<accession>A0AAY4DJB7</accession>
<name>A0AAY4DJB7_9TELE</name>
<dbReference type="AlphaFoldDB" id="A0AAY4DJB7"/>
<dbReference type="GO" id="GO:0005634">
    <property type="term" value="C:nucleus"/>
    <property type="evidence" value="ECO:0007669"/>
    <property type="project" value="UniProtKB-SubCell"/>
</dbReference>
<dbReference type="GO" id="GO:0006352">
    <property type="term" value="P:DNA-templated transcription initiation"/>
    <property type="evidence" value="ECO:0007669"/>
    <property type="project" value="InterPro"/>
</dbReference>
<evidence type="ECO:0000256" key="2">
    <source>
        <dbReference type="ARBA" id="ARBA00005560"/>
    </source>
</evidence>
<dbReference type="InterPro" id="IPR012295">
    <property type="entry name" value="TBP_dom_sf"/>
</dbReference>
<dbReference type="Gene3D" id="3.30.310.10">
    <property type="entry name" value="TATA-Binding Protein"/>
    <property type="match status" value="2"/>
</dbReference>
<dbReference type="GO" id="GO:0003677">
    <property type="term" value="F:DNA binding"/>
    <property type="evidence" value="ECO:0007669"/>
    <property type="project" value="UniProtKB-KW"/>
</dbReference>
<reference evidence="7 8" key="1">
    <citation type="submission" date="2020-06" db="EMBL/GenBank/DDBJ databases">
        <authorList>
            <consortium name="Wellcome Sanger Institute Data Sharing"/>
        </authorList>
    </citation>
    <scope>NUCLEOTIDE SEQUENCE [LARGE SCALE GENOMIC DNA]</scope>
</reference>
<comment type="subcellular location">
    <subcellularLocation>
        <location evidence="1">Nucleus</location>
    </subcellularLocation>
</comment>
<reference evidence="7" key="3">
    <citation type="submission" date="2025-09" db="UniProtKB">
        <authorList>
            <consortium name="Ensembl"/>
        </authorList>
    </citation>
    <scope>IDENTIFICATION</scope>
</reference>
<evidence type="ECO:0000256" key="4">
    <source>
        <dbReference type="ARBA" id="ARBA00023125"/>
    </source>
</evidence>
<keyword evidence="4" id="KW-0238">DNA-binding</keyword>
<comment type="similarity">
    <text evidence="2">Belongs to the TBP family.</text>
</comment>
<evidence type="ECO:0000256" key="5">
    <source>
        <dbReference type="ARBA" id="ARBA00023163"/>
    </source>
</evidence>
<dbReference type="FunFam" id="3.30.310.10:FF:000005">
    <property type="entry name" value="TATA box-binding protein-like 1"/>
    <property type="match status" value="1"/>
</dbReference>
<proteinExistence type="inferred from homology"/>
<dbReference type="Proteomes" id="UP000694580">
    <property type="component" value="Chromosome 15"/>
</dbReference>